<evidence type="ECO:0000313" key="2">
    <source>
        <dbReference type="Proteomes" id="UP000037178"/>
    </source>
</evidence>
<organism evidence="1 2">
    <name type="scientific">Candidatus Rhodobacter oscarellae</name>
    <dbReference type="NCBI Taxonomy" id="1675527"/>
    <lineage>
        <taxon>Bacteria</taxon>
        <taxon>Pseudomonadati</taxon>
        <taxon>Pseudomonadota</taxon>
        <taxon>Alphaproteobacteria</taxon>
        <taxon>Rhodobacterales</taxon>
        <taxon>Rhodobacter group</taxon>
        <taxon>Rhodobacter</taxon>
    </lineage>
</organism>
<name>A0A0J9E5M6_9RHOB</name>
<accession>A0A0J9E5M6</accession>
<dbReference type="AlphaFoldDB" id="A0A0J9E5M6"/>
<reference evidence="1 2" key="1">
    <citation type="submission" date="2015-06" db="EMBL/GenBank/DDBJ databases">
        <title>Draft genome sequence of an Alphaproteobacteria species associated to the Mediterranean sponge Oscarella lobularis.</title>
        <authorList>
            <person name="Jourda C."/>
            <person name="Santini S."/>
            <person name="Claverie J.-M."/>
        </authorList>
    </citation>
    <scope>NUCLEOTIDE SEQUENCE [LARGE SCALE GENOMIC DNA]</scope>
    <source>
        <strain evidence="1">IGS</strain>
    </source>
</reference>
<dbReference type="RefSeq" id="WP_049643714.1">
    <property type="nucleotide sequence ID" value="NZ_LFTY01000002.1"/>
</dbReference>
<protein>
    <submittedName>
        <fullName evidence="1">Uncharacterized protein</fullName>
    </submittedName>
</protein>
<dbReference type="OrthoDB" id="7859687at2"/>
<comment type="caution">
    <text evidence="1">The sequence shown here is derived from an EMBL/GenBank/DDBJ whole genome shotgun (WGS) entry which is preliminary data.</text>
</comment>
<sequence>MFRMLSVFDLKPGVAPADFAARYDRFVAAMVELGLAQGADPIGRRNPASILDTMETLEQQYFTVMHFTDHAQSERAVAMIQNPTAEIDQLHRQTWGLATNMAFLAWEDLAT</sequence>
<gene>
    <name evidence="1" type="ORF">AIOL_003030</name>
</gene>
<dbReference type="PATRIC" id="fig|1675527.3.peg.3171"/>
<dbReference type="Proteomes" id="UP000037178">
    <property type="component" value="Unassembled WGS sequence"/>
</dbReference>
<proteinExistence type="predicted"/>
<keyword evidence="2" id="KW-1185">Reference proteome</keyword>
<dbReference type="EMBL" id="LFTY01000002">
    <property type="protein sequence ID" value="KMW58060.1"/>
    <property type="molecule type" value="Genomic_DNA"/>
</dbReference>
<evidence type="ECO:0000313" key="1">
    <source>
        <dbReference type="EMBL" id="KMW58060.1"/>
    </source>
</evidence>